<proteinExistence type="predicted"/>
<protein>
    <recommendedName>
        <fullName evidence="3">RxLR effector candidate protein</fullName>
    </recommendedName>
</protein>
<dbReference type="VEuPathDB" id="FungiDB:HpaG806321"/>
<accession>M4BIU4</accession>
<reference evidence="2" key="1">
    <citation type="journal article" date="2010" name="Science">
        <title>Signatures of adaptation to obligate biotrophy in the Hyaloperonospora arabidopsidis genome.</title>
        <authorList>
            <person name="Baxter L."/>
            <person name="Tripathy S."/>
            <person name="Ishaque N."/>
            <person name="Boot N."/>
            <person name="Cabral A."/>
            <person name="Kemen E."/>
            <person name="Thines M."/>
            <person name="Ah-Fong A."/>
            <person name="Anderson R."/>
            <person name="Badejoko W."/>
            <person name="Bittner-Eddy P."/>
            <person name="Boore J.L."/>
            <person name="Chibucos M.C."/>
            <person name="Coates M."/>
            <person name="Dehal P."/>
            <person name="Delehaunty K."/>
            <person name="Dong S."/>
            <person name="Downton P."/>
            <person name="Dumas B."/>
            <person name="Fabro G."/>
            <person name="Fronick C."/>
            <person name="Fuerstenberg S.I."/>
            <person name="Fulton L."/>
            <person name="Gaulin E."/>
            <person name="Govers F."/>
            <person name="Hughes L."/>
            <person name="Humphray S."/>
            <person name="Jiang R.H."/>
            <person name="Judelson H."/>
            <person name="Kamoun S."/>
            <person name="Kyung K."/>
            <person name="Meijer H."/>
            <person name="Minx P."/>
            <person name="Morris P."/>
            <person name="Nelson J."/>
            <person name="Phuntumart V."/>
            <person name="Qutob D."/>
            <person name="Rehmany A."/>
            <person name="Rougon-Cardoso A."/>
            <person name="Ryden P."/>
            <person name="Torto-Alalibo T."/>
            <person name="Studholme D."/>
            <person name="Wang Y."/>
            <person name="Win J."/>
            <person name="Wood J."/>
            <person name="Clifton S.W."/>
            <person name="Rogers J."/>
            <person name="Van den Ackerveken G."/>
            <person name="Jones J.D."/>
            <person name="McDowell J.M."/>
            <person name="Beynon J."/>
            <person name="Tyler B.M."/>
        </authorList>
    </citation>
    <scope>NUCLEOTIDE SEQUENCE [LARGE SCALE GENOMIC DNA]</scope>
    <source>
        <strain evidence="2">Emoy2</strain>
    </source>
</reference>
<sequence length="109" mass="11855">MGGTGGSAGCGGVCPSAVESEGKTSIAKLRMNLPCTSITQFPTLEQKRLLRDLRSGKVKQICVLAAEDEYVTDIRSAMVFAENERVLSSSSMDEIGIYEKTRIERYTSQ</sequence>
<dbReference type="EMBL" id="JH598301">
    <property type="status" value="NOT_ANNOTATED_CDS"/>
    <property type="molecule type" value="Genomic_DNA"/>
</dbReference>
<dbReference type="InParanoid" id="M4BIU4"/>
<keyword evidence="2" id="KW-1185">Reference proteome</keyword>
<evidence type="ECO:0000313" key="1">
    <source>
        <dbReference type="EnsemblProtists" id="HpaP806321"/>
    </source>
</evidence>
<dbReference type="Proteomes" id="UP000011713">
    <property type="component" value="Unassembled WGS sequence"/>
</dbReference>
<dbReference type="AlphaFoldDB" id="M4BIU4"/>
<evidence type="ECO:0000313" key="2">
    <source>
        <dbReference type="Proteomes" id="UP000011713"/>
    </source>
</evidence>
<name>M4BIU4_HYAAE</name>
<reference evidence="1" key="2">
    <citation type="submission" date="2015-06" db="UniProtKB">
        <authorList>
            <consortium name="EnsemblProtists"/>
        </authorList>
    </citation>
    <scope>IDENTIFICATION</scope>
    <source>
        <strain evidence="1">Emoy2</strain>
    </source>
</reference>
<dbReference type="EnsemblProtists" id="HpaT806321">
    <property type="protein sequence ID" value="HpaP806321"/>
    <property type="gene ID" value="HpaG806321"/>
</dbReference>
<dbReference type="HOGENOM" id="CLU_2189028_0_0_1"/>
<organism evidence="1 2">
    <name type="scientific">Hyaloperonospora arabidopsidis (strain Emoy2)</name>
    <name type="common">Downy mildew agent</name>
    <name type="synonym">Peronospora arabidopsidis</name>
    <dbReference type="NCBI Taxonomy" id="559515"/>
    <lineage>
        <taxon>Eukaryota</taxon>
        <taxon>Sar</taxon>
        <taxon>Stramenopiles</taxon>
        <taxon>Oomycota</taxon>
        <taxon>Peronosporomycetes</taxon>
        <taxon>Peronosporales</taxon>
        <taxon>Peronosporaceae</taxon>
        <taxon>Hyaloperonospora</taxon>
    </lineage>
</organism>
<evidence type="ECO:0008006" key="3">
    <source>
        <dbReference type="Google" id="ProtNLM"/>
    </source>
</evidence>